<evidence type="ECO:0000256" key="1">
    <source>
        <dbReference type="ARBA" id="ARBA00004651"/>
    </source>
</evidence>
<evidence type="ECO:0000256" key="6">
    <source>
        <dbReference type="ARBA" id="ARBA00023136"/>
    </source>
</evidence>
<dbReference type="PANTHER" id="PTHR30506">
    <property type="entry name" value="INNER MEMBRANE PROTEIN"/>
    <property type="match status" value="1"/>
</dbReference>
<reference evidence="9 10" key="1">
    <citation type="submission" date="2016-10" db="EMBL/GenBank/DDBJ databases">
        <authorList>
            <person name="de Groot N.N."/>
        </authorList>
    </citation>
    <scope>NUCLEOTIDE SEQUENCE [LARGE SCALE GENOMIC DNA]</scope>
    <source>
        <strain evidence="9 10">DSM 26130</strain>
    </source>
</reference>
<feature type="transmembrane region" description="Helical" evidence="7">
    <location>
        <begin position="63"/>
        <end position="80"/>
    </location>
</feature>
<feature type="transmembrane region" description="Helical" evidence="7">
    <location>
        <begin position="87"/>
        <end position="108"/>
    </location>
</feature>
<feature type="transmembrane region" description="Helical" evidence="7">
    <location>
        <begin position="28"/>
        <end position="51"/>
    </location>
</feature>
<feature type="transmembrane region" description="Helical" evidence="7">
    <location>
        <begin position="147"/>
        <end position="166"/>
    </location>
</feature>
<dbReference type="Proteomes" id="UP000198598">
    <property type="component" value="Unassembled WGS sequence"/>
</dbReference>
<feature type="transmembrane region" description="Helical" evidence="7">
    <location>
        <begin position="172"/>
        <end position="192"/>
    </location>
</feature>
<evidence type="ECO:0000256" key="3">
    <source>
        <dbReference type="ARBA" id="ARBA00022475"/>
    </source>
</evidence>
<keyword evidence="4 7" id="KW-0812">Transmembrane</keyword>
<dbReference type="EMBL" id="FOLQ01000022">
    <property type="protein sequence ID" value="SFE93384.1"/>
    <property type="molecule type" value="Genomic_DNA"/>
</dbReference>
<sequence>MLHILYIIAITAEAMTAALSAGRRDMDWVGVCIIAWITALGGGTIRNVLFGHYPMAWVEHPDYLLITAGAALFAALIASVMSRLRKLFLYLDALGLVVFTIIGCQIAQEIHLPLIIVVFSGMITGCAGGVMRDVLCNDIPLLLRKEIYATASIATGIIYVAIAHWYGPTNIAIFAAAAIGLAIRLLSIRYGWHMPKFVYRDEHGEGH</sequence>
<feature type="transmembrane region" description="Helical" evidence="7">
    <location>
        <begin position="114"/>
        <end position="135"/>
    </location>
</feature>
<keyword evidence="6 7" id="KW-0472">Membrane</keyword>
<gene>
    <name evidence="9" type="ORF">SAMN05216167_12260</name>
</gene>
<proteinExistence type="inferred from homology"/>
<evidence type="ECO:0000313" key="10">
    <source>
        <dbReference type="Proteomes" id="UP000198598"/>
    </source>
</evidence>
<feature type="domain" description="Glycine transporter" evidence="8">
    <location>
        <begin position="4"/>
        <end position="77"/>
    </location>
</feature>
<accession>A0A1I2EJW3</accession>
<dbReference type="RefSeq" id="WP_093833329.1">
    <property type="nucleotide sequence ID" value="NZ_FOLQ01000022.1"/>
</dbReference>
<feature type="domain" description="Glycine transporter" evidence="8">
    <location>
        <begin position="90"/>
        <end position="163"/>
    </location>
</feature>
<evidence type="ECO:0000256" key="5">
    <source>
        <dbReference type="ARBA" id="ARBA00022989"/>
    </source>
</evidence>
<dbReference type="AlphaFoldDB" id="A0A1I2EJW3"/>
<name>A0A1I2EJW3_9BACT</name>
<keyword evidence="5 7" id="KW-1133">Transmembrane helix</keyword>
<evidence type="ECO:0000313" key="9">
    <source>
        <dbReference type="EMBL" id="SFE93384.1"/>
    </source>
</evidence>
<keyword evidence="3" id="KW-1003">Cell membrane</keyword>
<evidence type="ECO:0000256" key="2">
    <source>
        <dbReference type="ARBA" id="ARBA00008193"/>
    </source>
</evidence>
<evidence type="ECO:0000259" key="8">
    <source>
        <dbReference type="Pfam" id="PF03458"/>
    </source>
</evidence>
<dbReference type="GO" id="GO:0005886">
    <property type="term" value="C:plasma membrane"/>
    <property type="evidence" value="ECO:0007669"/>
    <property type="project" value="UniProtKB-SubCell"/>
</dbReference>
<keyword evidence="10" id="KW-1185">Reference proteome</keyword>
<dbReference type="InterPro" id="IPR005115">
    <property type="entry name" value="Gly_transporter"/>
</dbReference>
<organism evidence="9 10">
    <name type="scientific">Spirosoma endophyticum</name>
    <dbReference type="NCBI Taxonomy" id="662367"/>
    <lineage>
        <taxon>Bacteria</taxon>
        <taxon>Pseudomonadati</taxon>
        <taxon>Bacteroidota</taxon>
        <taxon>Cytophagia</taxon>
        <taxon>Cytophagales</taxon>
        <taxon>Cytophagaceae</taxon>
        <taxon>Spirosoma</taxon>
    </lineage>
</organism>
<evidence type="ECO:0000256" key="7">
    <source>
        <dbReference type="SAM" id="Phobius"/>
    </source>
</evidence>
<dbReference type="Pfam" id="PF03458">
    <property type="entry name" value="Gly_transporter"/>
    <property type="match status" value="2"/>
</dbReference>
<dbReference type="OrthoDB" id="9791874at2"/>
<comment type="similarity">
    <text evidence="2">Belongs to the UPF0126 family.</text>
</comment>
<protein>
    <submittedName>
        <fullName evidence="9">Uncharacterized membrane protein YeiH</fullName>
    </submittedName>
</protein>
<comment type="subcellular location">
    <subcellularLocation>
        <location evidence="1">Cell membrane</location>
        <topology evidence="1">Multi-pass membrane protein</topology>
    </subcellularLocation>
</comment>
<evidence type="ECO:0000256" key="4">
    <source>
        <dbReference type="ARBA" id="ARBA00022692"/>
    </source>
</evidence>
<dbReference type="PANTHER" id="PTHR30506:SF3">
    <property type="entry name" value="UPF0126 INNER MEMBRANE PROTEIN YADS-RELATED"/>
    <property type="match status" value="1"/>
</dbReference>